<evidence type="ECO:0000256" key="1">
    <source>
        <dbReference type="SAM" id="MobiDB-lite"/>
    </source>
</evidence>
<dbReference type="AlphaFoldDB" id="A0A5E4LSA5"/>
<gene>
    <name evidence="2" type="ORF">LFW2832_01124</name>
</gene>
<name>A0A5E4LSA5_9ARCH</name>
<feature type="compositionally biased region" description="Low complexity" evidence="1">
    <location>
        <begin position="36"/>
        <end position="52"/>
    </location>
</feature>
<feature type="region of interest" description="Disordered" evidence="1">
    <location>
        <begin position="1"/>
        <end position="55"/>
    </location>
</feature>
<evidence type="ECO:0000313" key="3">
    <source>
        <dbReference type="Proteomes" id="UP000789941"/>
    </source>
</evidence>
<comment type="caution">
    <text evidence="2">The sequence shown here is derived from an EMBL/GenBank/DDBJ whole genome shotgun (WGS) entry which is preliminary data.</text>
</comment>
<proteinExistence type="predicted"/>
<reference evidence="2 3" key="1">
    <citation type="submission" date="2019-08" db="EMBL/GenBank/DDBJ databases">
        <authorList>
            <person name="Vazquez-Campos X."/>
        </authorList>
    </citation>
    <scope>NUCLEOTIDE SEQUENCE [LARGE SCALE GENOMIC DNA]</scope>
    <source>
        <strain evidence="2">LFW-283_2</strain>
    </source>
</reference>
<evidence type="ECO:0000313" key="2">
    <source>
        <dbReference type="EMBL" id="VVC04810.1"/>
    </source>
</evidence>
<protein>
    <submittedName>
        <fullName evidence="2">Uncharacterized protein</fullName>
    </submittedName>
</protein>
<organism evidence="2 3">
    <name type="scientific">Candidatus Bilamarchaeum dharawalense</name>
    <dbReference type="NCBI Taxonomy" id="2885759"/>
    <lineage>
        <taxon>Archaea</taxon>
        <taxon>Candidatus Micrarchaeota</taxon>
        <taxon>Candidatus Micrarchaeia</taxon>
        <taxon>Candidatus Anstonellales</taxon>
        <taxon>Candidatus Bilamarchaeaceae</taxon>
        <taxon>Candidatus Bilamarchaeum</taxon>
    </lineage>
</organism>
<dbReference type="Proteomes" id="UP000789941">
    <property type="component" value="Unassembled WGS sequence"/>
</dbReference>
<feature type="compositionally biased region" description="Basic and acidic residues" evidence="1">
    <location>
        <begin position="13"/>
        <end position="26"/>
    </location>
</feature>
<dbReference type="EMBL" id="CABMJJ010000011">
    <property type="protein sequence ID" value="VVC04810.1"/>
    <property type="molecule type" value="Genomic_DNA"/>
</dbReference>
<sequence length="281" mass="32406">MATPKNRTVTLMKNDRSKKKEEKLEPPTKQITLDVPLPTTQAQPPQTQSQKPPLTPEQLKAQEEMNATVKEIENAMYALRFYPVAANEEAKNKAVEKLDEIYSKGNETIKQLMLYMIHENLAASSDLKIMHTYDYFKMKNPTLDPGQTRINVYRAMFNYHTSIEGLVEMVNLLGRMQGDDAAKLLTYHFSHLCAYESEANHMIRASILEALGNSESLYALRALLNYAKYNDNDRTFGRVVSALILWDKKMDKTKMTDHEKQAVRTKMKEYMNRDQSENHYG</sequence>
<feature type="compositionally biased region" description="Polar residues" evidence="1">
    <location>
        <begin position="1"/>
        <end position="11"/>
    </location>
</feature>
<accession>A0A5E4LSA5</accession>